<proteinExistence type="evidence at protein level"/>
<dbReference type="PDB" id="5GLL">
    <property type="method" value="X-ray"/>
    <property type="resolution" value="1.80 A"/>
    <property type="chains" value="A/B=47-369"/>
</dbReference>
<evidence type="ECO:0007829" key="3">
    <source>
        <dbReference type="PDB" id="5GLL"/>
    </source>
</evidence>
<feature type="binding site" evidence="5 6">
    <location>
        <position position="346"/>
    </location>
    <ligand>
        <name>alpha-L-arabinopyanose</name>
        <dbReference type="ChEBI" id="CHEBI:46987"/>
        <label>1</label>
    </ligand>
</feature>
<feature type="binding site" evidence="5">
    <location>
        <position position="83"/>
    </location>
    <ligand>
        <name>alpha-L-arabinopyanose</name>
        <dbReference type="ChEBI" id="CHEBI:46987"/>
        <label>2</label>
    </ligand>
</feature>
<keyword evidence="3 4" id="KW-0106">Calcium</keyword>
<reference evidence="1" key="1">
    <citation type="journal article" date="2015" name="Appl. Microbiol. Biotechnol.">
        <title>Screening, identification, and characterization of a GH43 family ?-xylosidase/?-arabinofuranosidase from a compost microbial metagenome.</title>
        <authorList>
            <person name="Matsuzawa T."/>
            <person name="Kaneko S."/>
            <person name="Yaoi K."/>
        </authorList>
    </citation>
    <scope>NUCLEOTIDE SEQUENCE</scope>
</reference>
<accession>A0A0H5BL38</accession>
<feature type="binding site" evidence="5">
    <location>
        <position position="57"/>
    </location>
    <ligand>
        <name>alpha-L-arabinopyanose</name>
        <dbReference type="ChEBI" id="CHEBI:46987"/>
        <label>1</label>
    </ligand>
</feature>
<accession>A0ACD6B9D5</accession>
<evidence type="ECO:0000313" key="1">
    <source>
        <dbReference type="EMBL" id="BAS02080.1"/>
    </source>
</evidence>
<name>A0ACD6B9D5_9BACT</name>
<dbReference type="PDB" id="5GLM">
    <property type="method" value="X-ray"/>
    <property type="resolution" value="1.80 A"/>
    <property type="chains" value="A/B=47-369"/>
</dbReference>
<keyword evidence="2 3" id="KW-0002">3D-structure</keyword>
<feature type="binding site" evidence="5">
    <location>
        <position position="198"/>
    </location>
    <ligand>
        <name>alpha-L-arabinopyanose</name>
        <dbReference type="ChEBI" id="CHEBI:46987"/>
        <label>2</label>
    </ligand>
</feature>
<keyword evidence="3 4" id="KW-0479">Metal-binding</keyword>
<dbReference type="PDB" id="5GLQ">
    <property type="method" value="X-ray"/>
    <property type="resolution" value="1.70 A"/>
    <property type="chains" value="A/B=47-369"/>
</dbReference>
<gene>
    <name evidence="1" type="primary">coxyl43</name>
</gene>
<dbReference type="PDB" id="5GLR">
    <property type="method" value="X-ray"/>
    <property type="resolution" value="1.70 A"/>
    <property type="chains" value="A/B=47-369"/>
</dbReference>
<feature type="binding site" evidence="5 6">
    <location>
        <position position="177"/>
    </location>
    <ligand>
        <name>alpha-L-arabinopyanose</name>
        <dbReference type="ChEBI" id="CHEBI:46987"/>
        <label>1</label>
    </ligand>
</feature>
<dbReference type="PDB" id="5GLK">
    <property type="method" value="X-ray"/>
    <property type="resolution" value="1.70 A"/>
    <property type="chains" value="A/B=47-369"/>
</dbReference>
<feature type="binding site" evidence="3 4">
    <location>
        <position position="319"/>
    </location>
    <ligand>
        <name>Ca(2+)</name>
        <dbReference type="ChEBI" id="CHEBI:29108"/>
    </ligand>
</feature>
<feature type="binding site" evidence="5 6">
    <location>
        <position position="126"/>
    </location>
    <ligand>
        <name>alpha-L-arabinopyanose</name>
        <dbReference type="ChEBI" id="CHEBI:46987"/>
        <label>1</label>
    </ligand>
</feature>
<evidence type="ECO:0007829" key="2">
    <source>
        <dbReference type="PDB" id="5GLK"/>
    </source>
</evidence>
<feature type="binding site" evidence="5">
    <location>
        <position position="197"/>
    </location>
    <ligand>
        <name>alpha-L-arabinopyanose</name>
        <dbReference type="ChEBI" id="CHEBI:46987"/>
        <label>2</label>
    </ligand>
</feature>
<evidence type="ECO:0007829" key="5">
    <source>
        <dbReference type="PDB" id="5GLP"/>
    </source>
</evidence>
<dbReference type="PDB" id="5GLN">
    <property type="method" value="X-ray"/>
    <property type="resolution" value="1.70 A"/>
    <property type="chains" value="A/B=47-369"/>
</dbReference>
<feature type="binding site" evidence="5">
    <location>
        <position position="319"/>
    </location>
    <ligand>
        <name>alpha-L-arabinopyanose</name>
        <dbReference type="ChEBI" id="CHEBI:46987"/>
        <label>1</label>
    </ligand>
</feature>
<reference evidence="2 3" key="2">
    <citation type="journal article" date="2017" name="J. Biochem.">
        <title>Crystal structure of metagenomic beta-xylosidase/ alpha-l-arabinofuranosidase activated by calcium.</title>
        <authorList>
            <person name="Matsuzawa T."/>
            <person name="Kaneko S."/>
            <person name="Kishine N."/>
            <person name="Fujimoto Z."/>
            <person name="Yaoi K."/>
        </authorList>
    </citation>
    <scope>X-RAY CRYSTALLOGRAPHY (1.70 ANGSTROMS) OF 47-369 IN COMPLEX WITH CA(2+) AND ALPHA-L-ARABINOPYANOSE</scope>
</reference>
<dbReference type="PDB" id="5GLP">
    <property type="method" value="X-ray"/>
    <property type="resolution" value="1.80 A"/>
    <property type="chains" value="A/B=47-369"/>
</dbReference>
<protein>
    <submittedName>
        <fullName evidence="1">Glycoside hydrolase family 43</fullName>
    </submittedName>
</protein>
<dbReference type="EMBL" id="LC025936">
    <property type="protein sequence ID" value="BAS02080.1"/>
    <property type="molecule type" value="Genomic_DNA"/>
</dbReference>
<evidence type="ECO:0007829" key="4">
    <source>
        <dbReference type="PDB" id="5GLN"/>
    </source>
</evidence>
<keyword evidence="1" id="KW-0378">Hydrolase</keyword>
<dbReference type="PDB" id="5GLO">
    <property type="method" value="X-ray"/>
    <property type="resolution" value="1.80 A"/>
    <property type="chains" value="A/B=47-369"/>
</dbReference>
<sequence length="369" mass="40895">MNLINRHIPFGAMSLMALVVGCGKPAQDQAETAAADSTAQQPVAISEPLVTHIYTADPSAHVFDGKVYIYPSHDIDAGTPENDMGDHFDMRDYHVLSMNSIPGEVTDHGVALDIKDIPWAGRQLWAPDAASKDGKYYLYFPAKDKEDIFRIGVAVSDSPAGPFKPESEPIKGSYSIDPAVFKDDDGKYYMYFGGIWGGQLQRWTTGEYAGHDASKTDLEQDDAPAIGPRIALMSDDMLSFAEPVKEISIVDEQGNPILGGDHDRRFFEAAWMHKYNGTYYLSYSTGDTHYIVYATGDNPYGPFTYRGVILNPVIGWTNHHSIVEFNGKWYLFYHDSSLSGGKTHLRCIKVTELTHNADGTIETISPYIE</sequence>
<evidence type="ECO:0007829" key="6">
    <source>
        <dbReference type="PDB" id="5GLR"/>
    </source>
</evidence>
<organism evidence="1">
    <name type="scientific">uncultured bacterium</name>
    <dbReference type="NCBI Taxonomy" id="77133"/>
    <lineage>
        <taxon>Bacteria</taxon>
        <taxon>environmental samples</taxon>
    </lineage>
</organism>